<dbReference type="Proteomes" id="UP000437736">
    <property type="component" value="Unassembled WGS sequence"/>
</dbReference>
<feature type="coiled-coil region" evidence="1">
    <location>
        <begin position="154"/>
        <end position="188"/>
    </location>
</feature>
<gene>
    <name evidence="4" type="ORF">GHK86_18615</name>
</gene>
<comment type="caution">
    <text evidence="4">The sequence shown here is derived from an EMBL/GenBank/DDBJ whole genome shotgun (WGS) entry which is preliminary data.</text>
</comment>
<dbReference type="Gene3D" id="3.30.450.20">
    <property type="entry name" value="PAS domain"/>
    <property type="match status" value="1"/>
</dbReference>
<evidence type="ECO:0000313" key="4">
    <source>
        <dbReference type="EMBL" id="MST34728.1"/>
    </source>
</evidence>
<reference evidence="4 5" key="1">
    <citation type="submission" date="2019-11" db="EMBL/GenBank/DDBJ databases">
        <title>Acidiferrimicrobium australis gen. nov., sp. nov., an acidophilic and obligately heterotrophic, member of the Actinobacteria that catalyses dissimilatory oxido- reduction of iron isolated from metal-rich acidic water in Chile.</title>
        <authorList>
            <person name="Gonzalez D."/>
            <person name="Huber K."/>
            <person name="Hedrich S."/>
            <person name="Rojas-Villalobos C."/>
            <person name="Quatrini R."/>
            <person name="Dinamarca M.A."/>
            <person name="Schwarz A."/>
            <person name="Canales C."/>
            <person name="Nancucheo I."/>
        </authorList>
    </citation>
    <scope>NUCLEOTIDE SEQUENCE [LARGE SCALE GENOMIC DNA]</scope>
    <source>
        <strain evidence="4 5">USS-CCA1</strain>
    </source>
</reference>
<dbReference type="InterPro" id="IPR000014">
    <property type="entry name" value="PAS"/>
</dbReference>
<evidence type="ECO:0000259" key="3">
    <source>
        <dbReference type="PROSITE" id="PS50112"/>
    </source>
</evidence>
<evidence type="ECO:0000256" key="1">
    <source>
        <dbReference type="SAM" id="Coils"/>
    </source>
</evidence>
<name>A0ABW9QYG4_9ACTN</name>
<protein>
    <submittedName>
        <fullName evidence="4">PAS domain-containing protein</fullName>
    </submittedName>
</protein>
<proteinExistence type="predicted"/>
<accession>A0ABW9QYG4</accession>
<feature type="domain" description="PAS" evidence="3">
    <location>
        <begin position="22"/>
        <end position="63"/>
    </location>
</feature>
<keyword evidence="5" id="KW-1185">Reference proteome</keyword>
<sequence>MQLRSDGAITEAPADGDDRELPDDRLRRVLDAIPVPVLVLDGRGRTVAANTALRDLLGLTGRDGTTDGTVAVVEGRPGRFLARTPGWQRVWRIIEEGPTERPRLTAVEDARGDRRHVEVTVAAGPDDGERTVTLHDVTPVRTLRQQVSTQVKVLSSARGQLRAARDEMRQAEAQFAELVAELEAATEASPPHPA</sequence>
<dbReference type="Pfam" id="PF13188">
    <property type="entry name" value="PAS_8"/>
    <property type="match status" value="1"/>
</dbReference>
<dbReference type="PROSITE" id="PS50112">
    <property type="entry name" value="PAS"/>
    <property type="match status" value="1"/>
</dbReference>
<dbReference type="EMBL" id="WJHE01001178">
    <property type="protein sequence ID" value="MST34728.1"/>
    <property type="molecule type" value="Genomic_DNA"/>
</dbReference>
<organism evidence="4 5">
    <name type="scientific">Acidiferrimicrobium australe</name>
    <dbReference type="NCBI Taxonomy" id="2664430"/>
    <lineage>
        <taxon>Bacteria</taxon>
        <taxon>Bacillati</taxon>
        <taxon>Actinomycetota</taxon>
        <taxon>Acidimicrobiia</taxon>
        <taxon>Acidimicrobiales</taxon>
        <taxon>Acidimicrobiaceae</taxon>
        <taxon>Acidiferrimicrobium</taxon>
    </lineage>
</organism>
<evidence type="ECO:0000256" key="2">
    <source>
        <dbReference type="SAM" id="MobiDB-lite"/>
    </source>
</evidence>
<feature type="region of interest" description="Disordered" evidence="2">
    <location>
        <begin position="1"/>
        <end position="22"/>
    </location>
</feature>
<dbReference type="SUPFAM" id="SSF55785">
    <property type="entry name" value="PYP-like sensor domain (PAS domain)"/>
    <property type="match status" value="1"/>
</dbReference>
<dbReference type="InterPro" id="IPR035965">
    <property type="entry name" value="PAS-like_dom_sf"/>
</dbReference>
<dbReference type="NCBIfam" id="TIGR00229">
    <property type="entry name" value="sensory_box"/>
    <property type="match status" value="1"/>
</dbReference>
<evidence type="ECO:0000313" key="5">
    <source>
        <dbReference type="Proteomes" id="UP000437736"/>
    </source>
</evidence>
<keyword evidence="1" id="KW-0175">Coiled coil</keyword>